<keyword evidence="1" id="KW-0472">Membrane</keyword>
<dbReference type="EMBL" id="QTQV01000053">
    <property type="protein sequence ID" value="RQT02661.1"/>
    <property type="molecule type" value="Genomic_DNA"/>
</dbReference>
<gene>
    <name evidence="2" type="ORF">DF051_39000</name>
</gene>
<evidence type="ECO:0000256" key="1">
    <source>
        <dbReference type="SAM" id="Phobius"/>
    </source>
</evidence>
<accession>A0A3N8NTL1</accession>
<reference evidence="2 3" key="1">
    <citation type="submission" date="2018-08" db="EMBL/GenBank/DDBJ databases">
        <title>Comparative analysis of Burkholderia isolates from Puerto Rico.</title>
        <authorList>
            <person name="Hall C."/>
            <person name="Sahl J."/>
            <person name="Wagner D."/>
        </authorList>
    </citation>
    <scope>NUCLEOTIDE SEQUENCE [LARGE SCALE GENOMIC DNA]</scope>
    <source>
        <strain evidence="2 3">Bp9025</strain>
    </source>
</reference>
<dbReference type="Proteomes" id="UP000277921">
    <property type="component" value="Unassembled WGS sequence"/>
</dbReference>
<organism evidence="2 3">
    <name type="scientific">Burkholderia contaminans</name>
    <dbReference type="NCBI Taxonomy" id="488447"/>
    <lineage>
        <taxon>Bacteria</taxon>
        <taxon>Pseudomonadati</taxon>
        <taxon>Pseudomonadota</taxon>
        <taxon>Betaproteobacteria</taxon>
        <taxon>Burkholderiales</taxon>
        <taxon>Burkholderiaceae</taxon>
        <taxon>Burkholderia</taxon>
        <taxon>Burkholderia cepacia complex</taxon>
    </lineage>
</organism>
<feature type="transmembrane region" description="Helical" evidence="1">
    <location>
        <begin position="20"/>
        <end position="38"/>
    </location>
</feature>
<sequence>MIQSLLKMRNGERRLRMRLLLRLVGMGIGIIMFPIRMLEWEGYFWKGRWASNIGWREDDCLAGR</sequence>
<dbReference type="AlphaFoldDB" id="A0A3N8NTL1"/>
<keyword evidence="1" id="KW-1133">Transmembrane helix</keyword>
<protein>
    <submittedName>
        <fullName evidence="2">Uncharacterized protein</fullName>
    </submittedName>
</protein>
<name>A0A3N8NTL1_9BURK</name>
<evidence type="ECO:0000313" key="3">
    <source>
        <dbReference type="Proteomes" id="UP000277921"/>
    </source>
</evidence>
<keyword evidence="1" id="KW-0812">Transmembrane</keyword>
<evidence type="ECO:0000313" key="2">
    <source>
        <dbReference type="EMBL" id="RQT02661.1"/>
    </source>
</evidence>
<comment type="caution">
    <text evidence="2">The sequence shown here is derived from an EMBL/GenBank/DDBJ whole genome shotgun (WGS) entry which is preliminary data.</text>
</comment>
<proteinExistence type="predicted"/>